<accession>A0ABU6C7D6</accession>
<gene>
    <name evidence="1" type="ORF">OKJ48_09645</name>
</gene>
<reference evidence="1 2" key="1">
    <citation type="submission" date="2022-10" db="EMBL/GenBank/DDBJ databases">
        <authorList>
            <person name="Xie J."/>
            <person name="Shen N."/>
        </authorList>
    </citation>
    <scope>NUCLEOTIDE SEQUENCE [LARGE SCALE GENOMIC DNA]</scope>
    <source>
        <strain evidence="1 2">DSM 41681</strain>
    </source>
</reference>
<proteinExistence type="predicted"/>
<dbReference type="RefSeq" id="WP_324767602.1">
    <property type="nucleotide sequence ID" value="NZ_BAAATS010000002.1"/>
</dbReference>
<organism evidence="1 2">
    <name type="scientific">Streptomyces kunmingensis</name>
    <dbReference type="NCBI Taxonomy" id="68225"/>
    <lineage>
        <taxon>Bacteria</taxon>
        <taxon>Bacillati</taxon>
        <taxon>Actinomycetota</taxon>
        <taxon>Actinomycetes</taxon>
        <taxon>Kitasatosporales</taxon>
        <taxon>Streptomycetaceae</taxon>
        <taxon>Streptomyces</taxon>
    </lineage>
</organism>
<dbReference type="EMBL" id="JAOZYB010000053">
    <property type="protein sequence ID" value="MEB3960508.1"/>
    <property type="molecule type" value="Genomic_DNA"/>
</dbReference>
<evidence type="ECO:0000313" key="1">
    <source>
        <dbReference type="EMBL" id="MEB3960508.1"/>
    </source>
</evidence>
<comment type="caution">
    <text evidence="1">The sequence shown here is derived from an EMBL/GenBank/DDBJ whole genome shotgun (WGS) entry which is preliminary data.</text>
</comment>
<protein>
    <submittedName>
        <fullName evidence="1">Uncharacterized protein</fullName>
    </submittedName>
</protein>
<name>A0ABU6C7D6_9ACTN</name>
<evidence type="ECO:0000313" key="2">
    <source>
        <dbReference type="Proteomes" id="UP001352223"/>
    </source>
</evidence>
<keyword evidence="2" id="KW-1185">Reference proteome</keyword>
<dbReference type="Proteomes" id="UP001352223">
    <property type="component" value="Unassembled WGS sequence"/>
</dbReference>
<sequence>MAVLRVPGFVRRRAGGARASDDDWAGHVRSELALELPDEDIGEDLDDCLDFYEMGSKPRCEEVEYLGLVRDARDRLLWGRQSRS</sequence>